<keyword evidence="1" id="KW-1133">Transmembrane helix</keyword>
<keyword evidence="1" id="KW-0472">Membrane</keyword>
<dbReference type="AlphaFoldDB" id="A0A926XX34"/>
<organism evidence="2 3">
    <name type="scientific">Spirosoma profusum</name>
    <dbReference type="NCBI Taxonomy" id="2771354"/>
    <lineage>
        <taxon>Bacteria</taxon>
        <taxon>Pseudomonadati</taxon>
        <taxon>Bacteroidota</taxon>
        <taxon>Cytophagia</taxon>
        <taxon>Cytophagales</taxon>
        <taxon>Cytophagaceae</taxon>
        <taxon>Spirosoma</taxon>
    </lineage>
</organism>
<proteinExistence type="predicted"/>
<evidence type="ECO:0000313" key="3">
    <source>
        <dbReference type="Proteomes" id="UP000598820"/>
    </source>
</evidence>
<feature type="transmembrane region" description="Helical" evidence="1">
    <location>
        <begin position="185"/>
        <end position="203"/>
    </location>
</feature>
<protein>
    <recommendedName>
        <fullName evidence="4">DUF2306 domain-containing protein</fullName>
    </recommendedName>
</protein>
<reference evidence="2" key="1">
    <citation type="submission" date="2020-09" db="EMBL/GenBank/DDBJ databases">
        <authorList>
            <person name="Kim M.K."/>
        </authorList>
    </citation>
    <scope>NUCLEOTIDE SEQUENCE</scope>
    <source>
        <strain evidence="2">BT702</strain>
    </source>
</reference>
<gene>
    <name evidence="2" type="ORF">IC229_13325</name>
</gene>
<dbReference type="RefSeq" id="WP_190887475.1">
    <property type="nucleotide sequence ID" value="NZ_JACWZY010000009.1"/>
</dbReference>
<keyword evidence="1" id="KW-0812">Transmembrane</keyword>
<accession>A0A926XX34</accession>
<name>A0A926XX34_9BACT</name>
<evidence type="ECO:0000313" key="2">
    <source>
        <dbReference type="EMBL" id="MBD2701626.1"/>
    </source>
</evidence>
<dbReference type="EMBL" id="JACWZY010000009">
    <property type="protein sequence ID" value="MBD2701626.1"/>
    <property type="molecule type" value="Genomic_DNA"/>
</dbReference>
<keyword evidence="3" id="KW-1185">Reference proteome</keyword>
<comment type="caution">
    <text evidence="2">The sequence shown here is derived from an EMBL/GenBank/DDBJ whole genome shotgun (WGS) entry which is preliminary data.</text>
</comment>
<feature type="transmembrane region" description="Helical" evidence="1">
    <location>
        <begin position="159"/>
        <end position="179"/>
    </location>
</feature>
<feature type="transmembrane region" description="Helical" evidence="1">
    <location>
        <begin position="12"/>
        <end position="30"/>
    </location>
</feature>
<feature type="transmembrane region" description="Helical" evidence="1">
    <location>
        <begin position="125"/>
        <end position="147"/>
    </location>
</feature>
<evidence type="ECO:0008006" key="4">
    <source>
        <dbReference type="Google" id="ProtNLM"/>
    </source>
</evidence>
<evidence type="ECO:0000256" key="1">
    <source>
        <dbReference type="SAM" id="Phobius"/>
    </source>
</evidence>
<feature type="transmembrane region" description="Helical" evidence="1">
    <location>
        <begin position="66"/>
        <end position="82"/>
    </location>
</feature>
<feature type="transmembrane region" description="Helical" evidence="1">
    <location>
        <begin position="94"/>
        <end position="113"/>
    </location>
</feature>
<sequence>MQTLHTLNIFTHILFGTLALVIGLIAIFFQNNVRRHIRFGRYFLYCLRIVVGTAFIGIIFFRSNPFLLMLTLLGGYVGYSGYRAIRLKERKSPFTDVLITIGVLVAGGLYLRSMQLAGGNWSPTVVYSTLSALALVCGYDLLKYFWLHKQLKTWWLYEHIYKMLSAYSAIFSAFAGTVLPHYKPYSQVLPSILCIWAIIYFIWKRARTRRRQYSQVALPQEL</sequence>
<feature type="transmembrane region" description="Helical" evidence="1">
    <location>
        <begin position="42"/>
        <end position="60"/>
    </location>
</feature>
<dbReference type="Proteomes" id="UP000598820">
    <property type="component" value="Unassembled WGS sequence"/>
</dbReference>